<dbReference type="PANTHER" id="PTHR42920">
    <property type="entry name" value="OS03G0707200 PROTEIN-RELATED"/>
    <property type="match status" value="1"/>
</dbReference>
<feature type="transmembrane region" description="Helical" evidence="7">
    <location>
        <begin position="120"/>
        <end position="137"/>
    </location>
</feature>
<keyword evidence="4 7" id="KW-0812">Transmembrane</keyword>
<dbReference type="Proteomes" id="UP000593842">
    <property type="component" value="Chromosome"/>
</dbReference>
<evidence type="ECO:0000256" key="2">
    <source>
        <dbReference type="ARBA" id="ARBA00007362"/>
    </source>
</evidence>
<evidence type="ECO:0000256" key="7">
    <source>
        <dbReference type="SAM" id="Phobius"/>
    </source>
</evidence>
<comment type="similarity">
    <text evidence="2">Belongs to the EamA transporter family.</text>
</comment>
<evidence type="ECO:0000256" key="6">
    <source>
        <dbReference type="ARBA" id="ARBA00023136"/>
    </source>
</evidence>
<feature type="transmembrane region" description="Helical" evidence="7">
    <location>
        <begin position="207"/>
        <end position="226"/>
    </location>
</feature>
<proteinExistence type="inferred from homology"/>
<dbReference type="GO" id="GO:0005886">
    <property type="term" value="C:plasma membrane"/>
    <property type="evidence" value="ECO:0007669"/>
    <property type="project" value="UniProtKB-SubCell"/>
</dbReference>
<feature type="transmembrane region" description="Helical" evidence="7">
    <location>
        <begin position="175"/>
        <end position="195"/>
    </location>
</feature>
<comment type="subcellular location">
    <subcellularLocation>
        <location evidence="1">Cell membrane</location>
        <topology evidence="1">Multi-pass membrane protein</topology>
    </subcellularLocation>
</comment>
<feature type="transmembrane region" description="Helical" evidence="7">
    <location>
        <begin position="5"/>
        <end position="25"/>
    </location>
</feature>
<protein>
    <submittedName>
        <fullName evidence="9">Membrane protein</fullName>
    </submittedName>
</protein>
<feature type="domain" description="EamA" evidence="8">
    <location>
        <begin position="145"/>
        <end position="279"/>
    </location>
</feature>
<feature type="transmembrane region" description="Helical" evidence="7">
    <location>
        <begin position="95"/>
        <end position="113"/>
    </location>
</feature>
<evidence type="ECO:0000256" key="5">
    <source>
        <dbReference type="ARBA" id="ARBA00022989"/>
    </source>
</evidence>
<evidence type="ECO:0000313" key="9">
    <source>
        <dbReference type="EMBL" id="BCL58414.1"/>
    </source>
</evidence>
<keyword evidence="5 7" id="KW-1133">Transmembrane helix</keyword>
<dbReference type="SUPFAM" id="SSF103481">
    <property type="entry name" value="Multidrug resistance efflux transporter EmrE"/>
    <property type="match status" value="2"/>
</dbReference>
<reference evidence="10" key="1">
    <citation type="submission" date="2020-09" db="EMBL/GenBank/DDBJ databases">
        <title>Complete genome sequencing of Faecalibacillus intestinalis strain 14EGH31.</title>
        <authorList>
            <person name="Sakamoto M."/>
            <person name="Murakami T."/>
            <person name="Mori H."/>
        </authorList>
    </citation>
    <scope>NUCLEOTIDE SEQUENCE [LARGE SCALE GENOMIC DNA]</scope>
    <source>
        <strain evidence="10">14EGH31</strain>
    </source>
</reference>
<feature type="transmembrane region" description="Helical" evidence="7">
    <location>
        <begin position="31"/>
        <end position="54"/>
    </location>
</feature>
<feature type="transmembrane region" description="Helical" evidence="7">
    <location>
        <begin position="66"/>
        <end position="89"/>
    </location>
</feature>
<name>A0A7I8E4B3_9FIRM</name>
<keyword evidence="6 7" id="KW-0472">Membrane</keyword>
<evidence type="ECO:0000256" key="1">
    <source>
        <dbReference type="ARBA" id="ARBA00004651"/>
    </source>
</evidence>
<evidence type="ECO:0000256" key="3">
    <source>
        <dbReference type="ARBA" id="ARBA00022475"/>
    </source>
</evidence>
<dbReference type="AlphaFoldDB" id="A0A7I8E4B3"/>
<dbReference type="RefSeq" id="WP_117480619.1">
    <property type="nucleotide sequence ID" value="NZ_AP024085.1"/>
</dbReference>
<feature type="transmembrane region" description="Helical" evidence="7">
    <location>
        <begin position="143"/>
        <end position="163"/>
    </location>
</feature>
<accession>A0A7I8E4B3</accession>
<evidence type="ECO:0000259" key="8">
    <source>
        <dbReference type="Pfam" id="PF00892"/>
    </source>
</evidence>
<gene>
    <name evidence="9" type="ORF">Fi14EGH31_21260</name>
</gene>
<dbReference type="GeneID" id="70580565"/>
<dbReference type="InterPro" id="IPR000620">
    <property type="entry name" value="EamA_dom"/>
</dbReference>
<dbReference type="PANTHER" id="PTHR42920:SF5">
    <property type="entry name" value="EAMA DOMAIN-CONTAINING PROTEIN"/>
    <property type="match status" value="1"/>
</dbReference>
<feature type="domain" description="EamA" evidence="8">
    <location>
        <begin position="6"/>
        <end position="136"/>
    </location>
</feature>
<feature type="transmembrane region" description="Helical" evidence="7">
    <location>
        <begin position="238"/>
        <end position="256"/>
    </location>
</feature>
<keyword evidence="3" id="KW-1003">Cell membrane</keyword>
<dbReference type="EMBL" id="AP024085">
    <property type="protein sequence ID" value="BCL58414.1"/>
    <property type="molecule type" value="Genomic_DNA"/>
</dbReference>
<dbReference type="KEGG" id="fit:Fi14EGH31_21260"/>
<dbReference type="InterPro" id="IPR051258">
    <property type="entry name" value="Diverse_Substrate_Transporter"/>
</dbReference>
<evidence type="ECO:0000313" key="10">
    <source>
        <dbReference type="Proteomes" id="UP000593842"/>
    </source>
</evidence>
<dbReference type="Pfam" id="PF00892">
    <property type="entry name" value="EamA"/>
    <property type="match status" value="2"/>
</dbReference>
<feature type="transmembrane region" description="Helical" evidence="7">
    <location>
        <begin position="262"/>
        <end position="279"/>
    </location>
</feature>
<sequence>MKKEILGKCMLLMSALIWGSSFIVMKNAVDFISPFTLLCIRFVLSTIFISILFFNKIKKIKKQDLLGGFLAGLALFSAFSIQTFGLQLTTPGKNAFLTAVYCTIVPLLSWLYFKKKPDKAQIFAAILCFIGVGFVSLDSSLKVNLGDLYTLIGGFLYAVHIIVCEKAMKKTSPIIITALQFAFASIFSFIAASLFEDISVVFHIDSSIYLQILYLAFFATTLCYLFQNVGQKFVNENIAALLLSLESVFGVFFSILFGQEIMTLQIGLGFMIIFISVLISETKLSFLHRGGKQ</sequence>
<organism evidence="9 10">
    <name type="scientific">Faecalibacillus intestinalis</name>
    <dbReference type="NCBI Taxonomy" id="1982626"/>
    <lineage>
        <taxon>Bacteria</taxon>
        <taxon>Bacillati</taxon>
        <taxon>Bacillota</taxon>
        <taxon>Erysipelotrichia</taxon>
        <taxon>Erysipelotrichales</taxon>
        <taxon>Coprobacillaceae</taxon>
        <taxon>Faecalibacillus</taxon>
    </lineage>
</organism>
<evidence type="ECO:0000256" key="4">
    <source>
        <dbReference type="ARBA" id="ARBA00022692"/>
    </source>
</evidence>
<dbReference type="InterPro" id="IPR037185">
    <property type="entry name" value="EmrE-like"/>
</dbReference>